<dbReference type="PANTHER" id="PTHR48111">
    <property type="entry name" value="REGULATOR OF RPOS"/>
    <property type="match status" value="1"/>
</dbReference>
<evidence type="ECO:0000256" key="1">
    <source>
        <dbReference type="ARBA" id="ARBA00022553"/>
    </source>
</evidence>
<dbReference type="SUPFAM" id="SSF48452">
    <property type="entry name" value="TPR-like"/>
    <property type="match status" value="1"/>
</dbReference>
<name>A0A0S6VWB8_9BACT</name>
<feature type="repeat" description="TPR" evidence="7">
    <location>
        <begin position="165"/>
        <end position="198"/>
    </location>
</feature>
<dbReference type="SMART" id="SM00028">
    <property type="entry name" value="TPR"/>
    <property type="match status" value="2"/>
</dbReference>
<dbReference type="HOGENOM" id="CLU_000445_69_6_0"/>
<dbReference type="Proteomes" id="UP000030700">
    <property type="component" value="Unassembled WGS sequence"/>
</dbReference>
<keyword evidence="11" id="KW-1185">Reference proteome</keyword>
<evidence type="ECO:0000313" key="11">
    <source>
        <dbReference type="Proteomes" id="UP000030700"/>
    </source>
</evidence>
<keyword evidence="5" id="KW-0804">Transcription</keyword>
<evidence type="ECO:0000259" key="9">
    <source>
        <dbReference type="PROSITE" id="PS50110"/>
    </source>
</evidence>
<keyword evidence="1 6" id="KW-0597">Phosphoprotein</keyword>
<dbReference type="SMART" id="SM00448">
    <property type="entry name" value="REC"/>
    <property type="match status" value="1"/>
</dbReference>
<dbReference type="GO" id="GO:0000156">
    <property type="term" value="F:phosphorelay response regulator activity"/>
    <property type="evidence" value="ECO:0007669"/>
    <property type="project" value="TreeGrafter"/>
</dbReference>
<evidence type="ECO:0000256" key="2">
    <source>
        <dbReference type="ARBA" id="ARBA00023012"/>
    </source>
</evidence>
<dbReference type="FunFam" id="3.40.50.2300:FF:000018">
    <property type="entry name" value="DNA-binding transcriptional regulator NtrC"/>
    <property type="match status" value="1"/>
</dbReference>
<evidence type="ECO:0000256" key="8">
    <source>
        <dbReference type="SAM" id="MobiDB-lite"/>
    </source>
</evidence>
<keyword evidence="2" id="KW-0902">Two-component regulatory system</keyword>
<evidence type="ECO:0000256" key="6">
    <source>
        <dbReference type="PROSITE-ProRule" id="PRU00169"/>
    </source>
</evidence>
<evidence type="ECO:0000256" key="5">
    <source>
        <dbReference type="ARBA" id="ARBA00023163"/>
    </source>
</evidence>
<evidence type="ECO:0000256" key="4">
    <source>
        <dbReference type="ARBA" id="ARBA00023125"/>
    </source>
</evidence>
<organism evidence="10">
    <name type="scientific">Candidatus Moduliflexus flocculans</name>
    <dbReference type="NCBI Taxonomy" id="1499966"/>
    <lineage>
        <taxon>Bacteria</taxon>
        <taxon>Candidatus Moduliflexota</taxon>
        <taxon>Candidatus Moduliflexia</taxon>
        <taxon>Candidatus Moduliflexales</taxon>
        <taxon>Candidatus Moduliflexaceae</taxon>
    </lineage>
</organism>
<dbReference type="InterPro" id="IPR001789">
    <property type="entry name" value="Sig_transdc_resp-reg_receiver"/>
</dbReference>
<dbReference type="EMBL" id="DF820455">
    <property type="protein sequence ID" value="GAK49619.1"/>
    <property type="molecule type" value="Genomic_DNA"/>
</dbReference>
<dbReference type="InterPro" id="IPR011990">
    <property type="entry name" value="TPR-like_helical_dom_sf"/>
</dbReference>
<dbReference type="PANTHER" id="PTHR48111:SF1">
    <property type="entry name" value="TWO-COMPONENT RESPONSE REGULATOR ORR33"/>
    <property type="match status" value="1"/>
</dbReference>
<feature type="modified residue" description="4-aspartylphosphate" evidence="6">
    <location>
        <position position="53"/>
    </location>
</feature>
<accession>A0A0S6VWB8</accession>
<evidence type="ECO:0000313" key="10">
    <source>
        <dbReference type="EMBL" id="GAK49619.1"/>
    </source>
</evidence>
<reference evidence="10" key="1">
    <citation type="journal article" date="2015" name="PeerJ">
        <title>First genomic representation of candidate bacterial phylum KSB3 points to enhanced environmental sensing as a trigger of wastewater bulking.</title>
        <authorList>
            <person name="Sekiguchi Y."/>
            <person name="Ohashi A."/>
            <person name="Parks D.H."/>
            <person name="Yamauchi T."/>
            <person name="Tyson G.W."/>
            <person name="Hugenholtz P."/>
        </authorList>
    </citation>
    <scope>NUCLEOTIDE SEQUENCE [LARGE SCALE GENOMIC DNA]</scope>
</reference>
<dbReference type="PROSITE" id="PS50005">
    <property type="entry name" value="TPR"/>
    <property type="match status" value="2"/>
</dbReference>
<dbReference type="STRING" id="1499966.U14_00842"/>
<dbReference type="GO" id="GO:0006355">
    <property type="term" value="P:regulation of DNA-templated transcription"/>
    <property type="evidence" value="ECO:0007669"/>
    <property type="project" value="TreeGrafter"/>
</dbReference>
<dbReference type="GO" id="GO:0032993">
    <property type="term" value="C:protein-DNA complex"/>
    <property type="evidence" value="ECO:0007669"/>
    <property type="project" value="TreeGrafter"/>
</dbReference>
<protein>
    <submittedName>
        <fullName evidence="10">Response regulator receiver protein</fullName>
    </submittedName>
</protein>
<dbReference type="Gene3D" id="1.25.40.10">
    <property type="entry name" value="Tetratricopeptide repeat domain"/>
    <property type="match status" value="1"/>
</dbReference>
<feature type="domain" description="Response regulatory" evidence="9">
    <location>
        <begin position="4"/>
        <end position="118"/>
    </location>
</feature>
<dbReference type="Pfam" id="PF00072">
    <property type="entry name" value="Response_reg"/>
    <property type="match status" value="1"/>
</dbReference>
<dbReference type="GO" id="GO:0005829">
    <property type="term" value="C:cytosol"/>
    <property type="evidence" value="ECO:0007669"/>
    <property type="project" value="TreeGrafter"/>
</dbReference>
<proteinExistence type="predicted"/>
<keyword evidence="7" id="KW-0802">TPR repeat</keyword>
<feature type="region of interest" description="Disordered" evidence="8">
    <location>
        <begin position="199"/>
        <end position="220"/>
    </location>
</feature>
<keyword evidence="4" id="KW-0238">DNA-binding</keyword>
<evidence type="ECO:0000256" key="3">
    <source>
        <dbReference type="ARBA" id="ARBA00023015"/>
    </source>
</evidence>
<dbReference type="Gene3D" id="3.40.50.2300">
    <property type="match status" value="1"/>
</dbReference>
<dbReference type="PROSITE" id="PS50110">
    <property type="entry name" value="RESPONSE_REGULATORY"/>
    <property type="match status" value="1"/>
</dbReference>
<dbReference type="AlphaFoldDB" id="A0A0S6VWB8"/>
<keyword evidence="3" id="KW-0805">Transcription regulation</keyword>
<feature type="repeat" description="TPR" evidence="7">
    <location>
        <begin position="131"/>
        <end position="164"/>
    </location>
</feature>
<gene>
    <name evidence="10" type="ORF">U14_00842</name>
</gene>
<dbReference type="InterPro" id="IPR011006">
    <property type="entry name" value="CheY-like_superfamily"/>
</dbReference>
<evidence type="ECO:0000256" key="7">
    <source>
        <dbReference type="PROSITE-ProRule" id="PRU00339"/>
    </source>
</evidence>
<dbReference type="InterPro" id="IPR039420">
    <property type="entry name" value="WalR-like"/>
</dbReference>
<dbReference type="InterPro" id="IPR019734">
    <property type="entry name" value="TPR_rpt"/>
</dbReference>
<dbReference type="SUPFAM" id="SSF52172">
    <property type="entry name" value="CheY-like"/>
    <property type="match status" value="1"/>
</dbReference>
<sequence length="220" mass="24432">MSASVLIVDDEKNIRLTVSATLKTMKCETDAAVNGEEALAKIAQKEYDLILLDIKMPGMDGMTVLERIRKIAPGVSVMMITAHGTVENAVDAMKLGAVDFLQKPFAPDEIRQAVALVLDRRILDEKRAANYEEFMELAKKYVEQRDFLTATEFVRKALSLAPTRPEAFNFLGALTEIKGDMSEAQKLYRAATSLDPAYSPARENLSRTTSGHAQKRIHLE</sequence>
<dbReference type="GO" id="GO:0000976">
    <property type="term" value="F:transcription cis-regulatory region binding"/>
    <property type="evidence" value="ECO:0007669"/>
    <property type="project" value="TreeGrafter"/>
</dbReference>